<feature type="domain" description="Glycine dehydrogenase C-terminal" evidence="7">
    <location>
        <begin position="373"/>
        <end position="477"/>
    </location>
</feature>
<comment type="catalytic activity">
    <reaction evidence="5">
        <text>N(6)-[(R)-lipoyl]-L-lysyl-[glycine-cleavage complex H protein] + glycine + H(+) = N(6)-[(R)-S(8)-aminomethyldihydrolipoyl]-L-lysyl-[glycine-cleavage complex H protein] + CO2</text>
        <dbReference type="Rhea" id="RHEA:24304"/>
        <dbReference type="Rhea" id="RHEA-COMP:10494"/>
        <dbReference type="Rhea" id="RHEA-COMP:10495"/>
        <dbReference type="ChEBI" id="CHEBI:15378"/>
        <dbReference type="ChEBI" id="CHEBI:16526"/>
        <dbReference type="ChEBI" id="CHEBI:57305"/>
        <dbReference type="ChEBI" id="CHEBI:83099"/>
        <dbReference type="ChEBI" id="CHEBI:83143"/>
        <dbReference type="EC" id="1.4.4.2"/>
    </reaction>
</comment>
<gene>
    <name evidence="8" type="ORF">AN957_04975</name>
</gene>
<dbReference type="RefSeq" id="WP_056682636.1">
    <property type="nucleotide sequence ID" value="NZ_LJIX01000006.1"/>
</dbReference>
<evidence type="ECO:0000256" key="4">
    <source>
        <dbReference type="ARBA" id="ARBA00023002"/>
    </source>
</evidence>
<evidence type="ECO:0000256" key="5">
    <source>
        <dbReference type="ARBA" id="ARBA00049026"/>
    </source>
</evidence>
<dbReference type="AlphaFoldDB" id="A0A0Q3VG47"/>
<dbReference type="NCBIfam" id="NF003346">
    <property type="entry name" value="PRK04366.1"/>
    <property type="match status" value="1"/>
</dbReference>
<evidence type="ECO:0000313" key="9">
    <source>
        <dbReference type="Proteomes" id="UP000050996"/>
    </source>
</evidence>
<dbReference type="GO" id="GO:0004375">
    <property type="term" value="F:glycine dehydrogenase (decarboxylating) activity"/>
    <property type="evidence" value="ECO:0007669"/>
    <property type="project" value="UniProtKB-EC"/>
</dbReference>
<dbReference type="PATRIC" id="fig|1637975.4.peg.687"/>
<dbReference type="Gene3D" id="3.40.640.10">
    <property type="entry name" value="Type I PLP-dependent aspartate aminotransferase-like (Major domain)"/>
    <property type="match status" value="1"/>
</dbReference>
<dbReference type="GO" id="GO:0019464">
    <property type="term" value="P:glycine decarboxylation via glycine cleavage system"/>
    <property type="evidence" value="ECO:0007669"/>
    <property type="project" value="TreeGrafter"/>
</dbReference>
<sequence length="533" mass="60460">MQRINRTNKTRDFHQAKWNEPIIFELHQPGEKGVELPPVNKEVALAVGDGISVIPEVMQRKGRLGLPEIGQARVLRHYLRLSQETLGSDFNVEIGQGTCTMKYIPKINELLIRDPKMMELHPLQNEETVQGMLEIFHKLDLCMREISGMDYFSFQPGSGTQALFAMASIVRKYHESRGEGDQRNEIITTIFSHPSQAATAAVKGYKIITLHPDEDGFPDIEKLKAAVSERTAGFVVANPEDTGIFNPRIKEFTDIVHQAGGLCFYDQANANGLLGFTRAKEAGFDMCFFNLHKTFAAPHMCGGPATGALGVITKLKEFLPAPIVEHKDGKYSLQYDLKQSIGKVRSFHGVAQTVLRAYAWIRALGAEGLKEVAKIAVLNNNYMYHKVLAIRGASAPYVKGHRLEQVRYSWEQMTKETGVTTEDVTRRMTDFGLHYWTSHHPYIVKQPFTLEPTESYSKEDLDEYIHALEQISKEAYENPEIVKTAPHNSTIHKMDEQDFLDHPDKWCITWRSYLRKAEAPWSSPYKLEGPRLR</sequence>
<dbReference type="EC" id="1.4.4.2" evidence="2"/>
<dbReference type="InterPro" id="IPR000192">
    <property type="entry name" value="Aminotrans_V_dom"/>
</dbReference>
<proteinExistence type="predicted"/>
<evidence type="ECO:0000259" key="7">
    <source>
        <dbReference type="Pfam" id="PF21478"/>
    </source>
</evidence>
<dbReference type="InterPro" id="IPR015422">
    <property type="entry name" value="PyrdxlP-dep_Trfase_small"/>
</dbReference>
<dbReference type="Gene3D" id="6.20.440.10">
    <property type="match status" value="1"/>
</dbReference>
<dbReference type="InterPro" id="IPR020581">
    <property type="entry name" value="GDC_P"/>
</dbReference>
<dbReference type="GO" id="GO:0005960">
    <property type="term" value="C:glycine cleavage complex"/>
    <property type="evidence" value="ECO:0007669"/>
    <property type="project" value="TreeGrafter"/>
</dbReference>
<dbReference type="Proteomes" id="UP000050996">
    <property type="component" value="Unassembled WGS sequence"/>
</dbReference>
<dbReference type="InterPro" id="IPR015424">
    <property type="entry name" value="PyrdxlP-dep_Trfase"/>
</dbReference>
<dbReference type="GO" id="GO:0030170">
    <property type="term" value="F:pyridoxal phosphate binding"/>
    <property type="evidence" value="ECO:0007669"/>
    <property type="project" value="TreeGrafter"/>
</dbReference>
<name>A0A0Q3VG47_9BACI</name>
<dbReference type="STRING" id="1637975.AN957_04975"/>
<reference evidence="8 9" key="1">
    <citation type="submission" date="2015-09" db="EMBL/GenBank/DDBJ databases">
        <title>Genome sequencing project for genomic taxonomy and phylogenomics of Bacillus-like bacteria.</title>
        <authorList>
            <person name="Liu B."/>
            <person name="Wang J."/>
            <person name="Zhu Y."/>
            <person name="Liu G."/>
            <person name="Chen Q."/>
            <person name="Chen Z."/>
            <person name="Lan J."/>
            <person name="Che J."/>
            <person name="Ge C."/>
            <person name="Shi H."/>
            <person name="Pan Z."/>
            <person name="Liu X."/>
        </authorList>
    </citation>
    <scope>NUCLEOTIDE SEQUENCE [LARGE SCALE GENOMIC DNA]</scope>
    <source>
        <strain evidence="8 9">FJAT-18043</strain>
    </source>
</reference>
<dbReference type="InterPro" id="IPR015421">
    <property type="entry name" value="PyrdxlP-dep_Trfase_major"/>
</dbReference>
<dbReference type="InterPro" id="IPR049316">
    <property type="entry name" value="GDC-P_C"/>
</dbReference>
<evidence type="ECO:0000256" key="2">
    <source>
        <dbReference type="ARBA" id="ARBA00012134"/>
    </source>
</evidence>
<dbReference type="Gene3D" id="3.90.1150.10">
    <property type="entry name" value="Aspartate Aminotransferase, domain 1"/>
    <property type="match status" value="1"/>
</dbReference>
<feature type="domain" description="Aminotransferase class V" evidence="6">
    <location>
        <begin position="171"/>
        <end position="296"/>
    </location>
</feature>
<dbReference type="Pfam" id="PF00266">
    <property type="entry name" value="Aminotran_5"/>
    <property type="match status" value="1"/>
</dbReference>
<dbReference type="PANTHER" id="PTHR11773">
    <property type="entry name" value="GLYCINE DEHYDROGENASE, DECARBOXYLATING"/>
    <property type="match status" value="1"/>
</dbReference>
<dbReference type="SUPFAM" id="SSF53383">
    <property type="entry name" value="PLP-dependent transferases"/>
    <property type="match status" value="1"/>
</dbReference>
<dbReference type="Pfam" id="PF21478">
    <property type="entry name" value="GcvP2_C"/>
    <property type="match status" value="1"/>
</dbReference>
<dbReference type="GO" id="GO:0005829">
    <property type="term" value="C:cytosol"/>
    <property type="evidence" value="ECO:0007669"/>
    <property type="project" value="TreeGrafter"/>
</dbReference>
<organism evidence="8 9">
    <name type="scientific">Cytobacillus solani</name>
    <dbReference type="NCBI Taxonomy" id="1637975"/>
    <lineage>
        <taxon>Bacteria</taxon>
        <taxon>Bacillati</taxon>
        <taxon>Bacillota</taxon>
        <taxon>Bacilli</taxon>
        <taxon>Bacillales</taxon>
        <taxon>Bacillaceae</taxon>
        <taxon>Cytobacillus</taxon>
    </lineage>
</organism>
<protein>
    <recommendedName>
        <fullName evidence="2">glycine dehydrogenase (aminomethyl-transferring)</fullName>
        <ecNumber evidence="2">1.4.4.2</ecNumber>
    </recommendedName>
</protein>
<comment type="function">
    <text evidence="1">The glycine cleavage system catalyzes the degradation of glycine. The P protein binds the alpha-amino group of glycine through its pyridoxal phosphate cofactor; CO(2) is released and the remaining methylamine moiety is then transferred to the lipoamide cofactor of the H protein.</text>
</comment>
<dbReference type="PANTHER" id="PTHR11773:SF1">
    <property type="entry name" value="GLYCINE DEHYDROGENASE (DECARBOXYLATING), MITOCHONDRIAL"/>
    <property type="match status" value="1"/>
</dbReference>
<evidence type="ECO:0000259" key="6">
    <source>
        <dbReference type="Pfam" id="PF00266"/>
    </source>
</evidence>
<comment type="caution">
    <text evidence="8">The sequence shown here is derived from an EMBL/GenBank/DDBJ whole genome shotgun (WGS) entry which is preliminary data.</text>
</comment>
<keyword evidence="3" id="KW-0663">Pyridoxal phosphate</keyword>
<dbReference type="EMBL" id="LJIX01000006">
    <property type="protein sequence ID" value="KQL18026.1"/>
    <property type="molecule type" value="Genomic_DNA"/>
</dbReference>
<evidence type="ECO:0000256" key="1">
    <source>
        <dbReference type="ARBA" id="ARBA00003788"/>
    </source>
</evidence>
<keyword evidence="4" id="KW-0560">Oxidoreductase</keyword>
<dbReference type="GO" id="GO:0016594">
    <property type="term" value="F:glycine binding"/>
    <property type="evidence" value="ECO:0007669"/>
    <property type="project" value="TreeGrafter"/>
</dbReference>
<evidence type="ECO:0000256" key="3">
    <source>
        <dbReference type="ARBA" id="ARBA00022898"/>
    </source>
</evidence>
<evidence type="ECO:0000313" key="8">
    <source>
        <dbReference type="EMBL" id="KQL18026.1"/>
    </source>
</evidence>
<accession>A0A0Q3VG47</accession>
<keyword evidence="9" id="KW-1185">Reference proteome</keyword>